<dbReference type="EMBL" id="QEHR01000012">
    <property type="protein sequence ID" value="PVW12846.1"/>
    <property type="molecule type" value="Genomic_DNA"/>
</dbReference>
<dbReference type="RefSeq" id="WP_116695512.1">
    <property type="nucleotide sequence ID" value="NZ_QEHR01000012.1"/>
</dbReference>
<proteinExistence type="predicted"/>
<reference evidence="1 2" key="1">
    <citation type="submission" date="2018-04" db="EMBL/GenBank/DDBJ databases">
        <title>Marixanthomonas spongiae HN-E44 sp. nov., isolated from a marine sponge.</title>
        <authorList>
            <person name="Luo L."/>
            <person name="Zhuang L."/>
        </authorList>
    </citation>
    <scope>NUCLEOTIDE SEQUENCE [LARGE SCALE GENOMIC DNA]</scope>
    <source>
        <strain evidence="1 2">HN-E44</strain>
    </source>
</reference>
<accession>A0A2U0HVI3</accession>
<comment type="caution">
    <text evidence="1">The sequence shown here is derived from an EMBL/GenBank/DDBJ whole genome shotgun (WGS) entry which is preliminary data.</text>
</comment>
<organism evidence="1 2">
    <name type="scientific">Marixanthomonas spongiae</name>
    <dbReference type="NCBI Taxonomy" id="2174845"/>
    <lineage>
        <taxon>Bacteria</taxon>
        <taxon>Pseudomonadati</taxon>
        <taxon>Bacteroidota</taxon>
        <taxon>Flavobacteriia</taxon>
        <taxon>Flavobacteriales</taxon>
        <taxon>Flavobacteriaceae</taxon>
        <taxon>Marixanthomonas</taxon>
    </lineage>
</organism>
<keyword evidence="2" id="KW-1185">Reference proteome</keyword>
<evidence type="ECO:0000313" key="1">
    <source>
        <dbReference type="EMBL" id="PVW12846.1"/>
    </source>
</evidence>
<name>A0A2U0HVI3_9FLAO</name>
<dbReference type="Proteomes" id="UP000245962">
    <property type="component" value="Unassembled WGS sequence"/>
</dbReference>
<gene>
    <name evidence="1" type="ORF">DDV96_14575</name>
</gene>
<evidence type="ECO:0000313" key="2">
    <source>
        <dbReference type="Proteomes" id="UP000245962"/>
    </source>
</evidence>
<protein>
    <submittedName>
        <fullName evidence="1">Uncharacterized protein</fullName>
    </submittedName>
</protein>
<sequence>MRTSLLIIAVFFFFFNVDAQNNSLKEIYKGTFAVNSITAWRGKTRVAVPLQIPANATGFYYTVYVSKRKTFRPEARKLVFDVLADRMGTSSENADRANEILVKEQGKYEDINIYLLPSEQDSQLFEKRMNYDFKALKAWKDIGEEVTFVPTNGTRQTLYLGFLNTNNTIGLDVYLKVAAKY</sequence>
<dbReference type="AlphaFoldDB" id="A0A2U0HVI3"/>